<evidence type="ECO:0000313" key="4">
    <source>
        <dbReference type="Proteomes" id="UP000826271"/>
    </source>
</evidence>
<comment type="caution">
    <text evidence="3">The sequence shown here is derived from an EMBL/GenBank/DDBJ whole genome shotgun (WGS) entry which is preliminary data.</text>
</comment>
<evidence type="ECO:0000256" key="1">
    <source>
        <dbReference type="SAM" id="MobiDB-lite"/>
    </source>
</evidence>
<protein>
    <submittedName>
        <fullName evidence="3">Uncharacterized protein</fullName>
    </submittedName>
</protein>
<reference evidence="3" key="1">
    <citation type="submission" date="2019-10" db="EMBL/GenBank/DDBJ databases">
        <authorList>
            <person name="Zhang R."/>
            <person name="Pan Y."/>
            <person name="Wang J."/>
            <person name="Ma R."/>
            <person name="Yu S."/>
        </authorList>
    </citation>
    <scope>NUCLEOTIDE SEQUENCE</scope>
    <source>
        <strain evidence="3">LA-IB0</strain>
        <tissue evidence="3">Leaf</tissue>
    </source>
</reference>
<keyword evidence="2" id="KW-1133">Transmembrane helix</keyword>
<feature type="transmembrane region" description="Helical" evidence="2">
    <location>
        <begin position="209"/>
        <end position="227"/>
    </location>
</feature>
<keyword evidence="2" id="KW-0812">Transmembrane</keyword>
<sequence>MPPPPNTPQPHGNASELNEDTQAAEGDFLSQVTVEAEISELQNEFVPSQRNIQVPSTEHTSTQVYSFNPMLSTSTANTRRSPRKKRGAPSAHKKTSLKKHRGGPSAKPPPAPINPTQASLEQSILKKGPSMFCQLQHSRAEIPATSRVNIRAPAPFVDEQPSARSGTPQGVTPGIIKDSRKLSFVHEVLIQVGLELGQSQVKGPSMEDIFWLIWDLGFALLCILALLKKGEGLTMERNLVEKITMERDLGVRSFALFYS</sequence>
<keyword evidence="2" id="KW-0472">Membrane</keyword>
<gene>
    <name evidence="3" type="ORF">BUALT_Bualt07G0098000</name>
</gene>
<feature type="region of interest" description="Disordered" evidence="1">
    <location>
        <begin position="48"/>
        <end position="116"/>
    </location>
</feature>
<feature type="region of interest" description="Disordered" evidence="1">
    <location>
        <begin position="1"/>
        <end position="27"/>
    </location>
</feature>
<dbReference type="Proteomes" id="UP000826271">
    <property type="component" value="Unassembled WGS sequence"/>
</dbReference>
<proteinExistence type="predicted"/>
<dbReference type="AlphaFoldDB" id="A0AAV6XAU2"/>
<organism evidence="3 4">
    <name type="scientific">Buddleja alternifolia</name>
    <dbReference type="NCBI Taxonomy" id="168488"/>
    <lineage>
        <taxon>Eukaryota</taxon>
        <taxon>Viridiplantae</taxon>
        <taxon>Streptophyta</taxon>
        <taxon>Embryophyta</taxon>
        <taxon>Tracheophyta</taxon>
        <taxon>Spermatophyta</taxon>
        <taxon>Magnoliopsida</taxon>
        <taxon>eudicotyledons</taxon>
        <taxon>Gunneridae</taxon>
        <taxon>Pentapetalae</taxon>
        <taxon>asterids</taxon>
        <taxon>lamiids</taxon>
        <taxon>Lamiales</taxon>
        <taxon>Scrophulariaceae</taxon>
        <taxon>Buddlejeae</taxon>
        <taxon>Buddleja</taxon>
    </lineage>
</organism>
<feature type="compositionally biased region" description="Polar residues" evidence="1">
    <location>
        <begin position="48"/>
        <end position="79"/>
    </location>
</feature>
<dbReference type="EMBL" id="WHWC01000007">
    <property type="protein sequence ID" value="KAG8379524.1"/>
    <property type="molecule type" value="Genomic_DNA"/>
</dbReference>
<evidence type="ECO:0000313" key="3">
    <source>
        <dbReference type="EMBL" id="KAG8379524.1"/>
    </source>
</evidence>
<accession>A0AAV6XAU2</accession>
<name>A0AAV6XAU2_9LAMI</name>
<keyword evidence="4" id="KW-1185">Reference proteome</keyword>
<feature type="compositionally biased region" description="Basic residues" evidence="1">
    <location>
        <begin position="80"/>
        <end position="102"/>
    </location>
</feature>
<evidence type="ECO:0000256" key="2">
    <source>
        <dbReference type="SAM" id="Phobius"/>
    </source>
</evidence>